<feature type="domain" description="CheB-type methylesterase" evidence="5">
    <location>
        <begin position="27"/>
        <end position="217"/>
    </location>
</feature>
<evidence type="ECO:0000313" key="6">
    <source>
        <dbReference type="EMBL" id="KPZ06535.1"/>
    </source>
</evidence>
<dbReference type="SUPFAM" id="SSF52738">
    <property type="entry name" value="Methylesterase CheB, C-terminal domain"/>
    <property type="match status" value="1"/>
</dbReference>
<evidence type="ECO:0000256" key="1">
    <source>
        <dbReference type="ARBA" id="ARBA00022801"/>
    </source>
</evidence>
<reference evidence="6 7" key="1">
    <citation type="submission" date="2015-09" db="EMBL/GenBank/DDBJ databases">
        <title>Genome announcement of multiple Pseudomonas syringae strains.</title>
        <authorList>
            <person name="Thakur S."/>
            <person name="Wang P.W."/>
            <person name="Gong Y."/>
            <person name="Weir B.S."/>
            <person name="Guttman D.S."/>
        </authorList>
    </citation>
    <scope>NUCLEOTIDE SEQUENCE [LARGE SCALE GENOMIC DNA]</scope>
    <source>
        <strain evidence="6 7">ICMP9151</strain>
    </source>
</reference>
<dbReference type="PANTHER" id="PTHR42872:SF6">
    <property type="entry name" value="PROTEIN-GLUTAMATE METHYLESTERASE_PROTEIN-GLUTAMINE GLUTAMINASE"/>
    <property type="match status" value="1"/>
</dbReference>
<evidence type="ECO:0000256" key="4">
    <source>
        <dbReference type="PROSITE-ProRule" id="PRU00050"/>
    </source>
</evidence>
<dbReference type="AlphaFoldDB" id="A0AA40TWR2"/>
<dbReference type="GO" id="GO:0000156">
    <property type="term" value="F:phosphorelay response regulator activity"/>
    <property type="evidence" value="ECO:0007669"/>
    <property type="project" value="InterPro"/>
</dbReference>
<dbReference type="PROSITE" id="PS50122">
    <property type="entry name" value="CHEB"/>
    <property type="match status" value="1"/>
</dbReference>
<dbReference type="GO" id="GO:0008984">
    <property type="term" value="F:protein-glutamate methylesterase activity"/>
    <property type="evidence" value="ECO:0007669"/>
    <property type="project" value="UniProtKB-EC"/>
</dbReference>
<feature type="active site" evidence="4">
    <location>
        <position position="66"/>
    </location>
</feature>
<gene>
    <name evidence="6" type="ORF">ALO43_100208</name>
</gene>
<dbReference type="Pfam" id="PF01339">
    <property type="entry name" value="CheB_methylest"/>
    <property type="match status" value="1"/>
</dbReference>
<dbReference type="GO" id="GO:0005737">
    <property type="term" value="C:cytoplasm"/>
    <property type="evidence" value="ECO:0007669"/>
    <property type="project" value="InterPro"/>
</dbReference>
<dbReference type="PANTHER" id="PTHR42872">
    <property type="entry name" value="PROTEIN-GLUTAMATE METHYLESTERASE/PROTEIN-GLUTAMINE GLUTAMINASE"/>
    <property type="match status" value="1"/>
</dbReference>
<name>A0AA40TWR2_9PSED</name>
<organism evidence="6 7">
    <name type="scientific">Pseudomonas tremae</name>
    <dbReference type="NCBI Taxonomy" id="200454"/>
    <lineage>
        <taxon>Bacteria</taxon>
        <taxon>Pseudomonadati</taxon>
        <taxon>Pseudomonadota</taxon>
        <taxon>Gammaproteobacteria</taxon>
        <taxon>Pseudomonadales</taxon>
        <taxon>Pseudomonadaceae</taxon>
        <taxon>Pseudomonas</taxon>
    </lineage>
</organism>
<dbReference type="EMBL" id="LJRO01000058">
    <property type="protein sequence ID" value="KPZ06535.1"/>
    <property type="molecule type" value="Genomic_DNA"/>
</dbReference>
<feature type="active site" evidence="4">
    <location>
        <position position="159"/>
    </location>
</feature>
<dbReference type="GO" id="GO:0006935">
    <property type="term" value="P:chemotaxis"/>
    <property type="evidence" value="ECO:0007669"/>
    <property type="project" value="UniProtKB-UniRule"/>
</dbReference>
<dbReference type="Proteomes" id="UP000050523">
    <property type="component" value="Unassembled WGS sequence"/>
</dbReference>
<evidence type="ECO:0000259" key="5">
    <source>
        <dbReference type="PROSITE" id="PS50122"/>
    </source>
</evidence>
<keyword evidence="1 4" id="KW-0378">Hydrolase</keyword>
<evidence type="ECO:0000256" key="2">
    <source>
        <dbReference type="ARBA" id="ARBA00039140"/>
    </source>
</evidence>
<sequence length="218" mass="23342">MRDVGKTGAHLPKIMKATFAEVSSPGDLPIVDAIVVGASAGGVEALLKIFSGLRPGFSLPILTVLHVPDDRRSQLAEVFQNRLSIPVKEADDKENIVPGTLYFAPSGYHLSVESDRSLSLSQEDRVFYSRPSIDILFSSAADAYDSKLAGILLTGANSDGARGLMQIKNYGGFTVIQDPLQAQASTMPEAALALHQPDYLLSLTDIGRLLVELEKTAC</sequence>
<dbReference type="InterPro" id="IPR035909">
    <property type="entry name" value="CheB_C"/>
</dbReference>
<dbReference type="InterPro" id="IPR000673">
    <property type="entry name" value="Sig_transdc_resp-reg_Me-estase"/>
</dbReference>
<dbReference type="CDD" id="cd16433">
    <property type="entry name" value="CheB"/>
    <property type="match status" value="1"/>
</dbReference>
<accession>A0AA40TWR2</accession>
<proteinExistence type="predicted"/>
<comment type="catalytic activity">
    <reaction evidence="3">
        <text>[protein]-L-glutamate 5-O-methyl ester + H2O = L-glutamyl-[protein] + methanol + H(+)</text>
        <dbReference type="Rhea" id="RHEA:23236"/>
        <dbReference type="Rhea" id="RHEA-COMP:10208"/>
        <dbReference type="Rhea" id="RHEA-COMP:10311"/>
        <dbReference type="ChEBI" id="CHEBI:15377"/>
        <dbReference type="ChEBI" id="CHEBI:15378"/>
        <dbReference type="ChEBI" id="CHEBI:17790"/>
        <dbReference type="ChEBI" id="CHEBI:29973"/>
        <dbReference type="ChEBI" id="CHEBI:82795"/>
        <dbReference type="EC" id="3.1.1.61"/>
    </reaction>
</comment>
<dbReference type="EC" id="3.1.1.61" evidence="2"/>
<comment type="caution">
    <text evidence="6">The sequence shown here is derived from an EMBL/GenBank/DDBJ whole genome shotgun (WGS) entry which is preliminary data.</text>
</comment>
<feature type="active site" evidence="4">
    <location>
        <position position="39"/>
    </location>
</feature>
<evidence type="ECO:0000256" key="3">
    <source>
        <dbReference type="ARBA" id="ARBA00048267"/>
    </source>
</evidence>
<dbReference type="Gene3D" id="3.40.50.180">
    <property type="entry name" value="Methylesterase CheB, C-terminal domain"/>
    <property type="match status" value="1"/>
</dbReference>
<protein>
    <recommendedName>
        <fullName evidence="2">protein-glutamate methylesterase</fullName>
        <ecNumber evidence="2">3.1.1.61</ecNumber>
    </recommendedName>
</protein>
<evidence type="ECO:0000313" key="7">
    <source>
        <dbReference type="Proteomes" id="UP000050523"/>
    </source>
</evidence>
<keyword evidence="4" id="KW-0145">Chemotaxis</keyword>